<evidence type="ECO:0000256" key="7">
    <source>
        <dbReference type="ARBA" id="ARBA00022801"/>
    </source>
</evidence>
<keyword evidence="6" id="KW-0547">Nucleotide-binding</keyword>
<dbReference type="InterPro" id="IPR014014">
    <property type="entry name" value="RNA_helicase_DEAD_Q_motif"/>
</dbReference>
<dbReference type="InterPro" id="IPR011545">
    <property type="entry name" value="DEAD/DEAH_box_helicase_dom"/>
</dbReference>
<evidence type="ECO:0000256" key="1">
    <source>
        <dbReference type="ARBA" id="ARBA00003706"/>
    </source>
</evidence>
<reference evidence="21 22" key="3">
    <citation type="journal article" date="2015" name="Genome Announc.">
        <title>Draft Genome Sequence of the Archiascomycetous Yeast Saitoella complicata.</title>
        <authorList>
            <person name="Yamauchi K."/>
            <person name="Kondo S."/>
            <person name="Hamamoto M."/>
            <person name="Takahashi Y."/>
            <person name="Ogura Y."/>
            <person name="Hayashi T."/>
            <person name="Nishida H."/>
        </authorList>
    </citation>
    <scope>NUCLEOTIDE SEQUENCE [LARGE SCALE GENOMIC DNA]</scope>
    <source>
        <strain evidence="21 22">NRRL Y-17804</strain>
    </source>
</reference>
<keyword evidence="22" id="KW-1185">Reference proteome</keyword>
<keyword evidence="7" id="KW-0378">Hydrolase</keyword>
<evidence type="ECO:0000256" key="3">
    <source>
        <dbReference type="ARBA" id="ARBA00012552"/>
    </source>
</evidence>
<name>A0A0E9NND5_SAICN</name>
<reference evidence="21 22" key="2">
    <citation type="journal article" date="2014" name="J. Gen. Appl. Microbiol.">
        <title>The early diverging ascomycetous budding yeast Saitoella complicata has three histone deacetylases belonging to the Clr6, Hos2, and Rpd3 lineages.</title>
        <authorList>
            <person name="Nishida H."/>
            <person name="Matsumoto T."/>
            <person name="Kondo S."/>
            <person name="Hamamoto M."/>
            <person name="Yoshikawa H."/>
        </authorList>
    </citation>
    <scope>NUCLEOTIDE SEQUENCE [LARGE SCALE GENOMIC DNA]</scope>
    <source>
        <strain evidence="21 22">NRRL Y-17804</strain>
    </source>
</reference>
<dbReference type="GO" id="GO:0005730">
    <property type="term" value="C:nucleolus"/>
    <property type="evidence" value="ECO:0007669"/>
    <property type="project" value="UniProtKB-SubCell"/>
</dbReference>
<dbReference type="EC" id="3.6.4.13" evidence="3"/>
<dbReference type="PROSITE" id="PS51194">
    <property type="entry name" value="HELICASE_CTER"/>
    <property type="match status" value="1"/>
</dbReference>
<comment type="subcellular location">
    <subcellularLocation>
        <location evidence="2">Nucleus</location>
        <location evidence="2">Nucleolus</location>
    </subcellularLocation>
</comment>
<dbReference type="SMART" id="SM00490">
    <property type="entry name" value="HELICc"/>
    <property type="match status" value="1"/>
</dbReference>
<evidence type="ECO:0000256" key="2">
    <source>
        <dbReference type="ARBA" id="ARBA00004604"/>
    </source>
</evidence>
<comment type="caution">
    <text evidence="21">The sequence shown here is derived from an EMBL/GenBank/DDBJ whole genome shotgun (WGS) entry which is preliminary data.</text>
</comment>
<keyword evidence="5" id="KW-0698">rRNA processing</keyword>
<dbReference type="InterPro" id="IPR001650">
    <property type="entry name" value="Helicase_C-like"/>
</dbReference>
<dbReference type="Pfam" id="PF00270">
    <property type="entry name" value="DEAD"/>
    <property type="match status" value="1"/>
</dbReference>
<reference evidence="21 22" key="1">
    <citation type="journal article" date="2011" name="J. Gen. Appl. Microbiol.">
        <title>Draft genome sequencing of the enigmatic yeast Saitoella complicata.</title>
        <authorList>
            <person name="Nishida H."/>
            <person name="Hamamoto M."/>
            <person name="Sugiyama J."/>
        </authorList>
    </citation>
    <scope>NUCLEOTIDE SEQUENCE [LARGE SCALE GENOMIC DNA]</scope>
    <source>
        <strain evidence="21 22">NRRL Y-17804</strain>
    </source>
</reference>
<dbReference type="InterPro" id="IPR014001">
    <property type="entry name" value="Helicase_ATP-bd"/>
</dbReference>
<evidence type="ECO:0000259" key="18">
    <source>
        <dbReference type="PROSITE" id="PS51192"/>
    </source>
</evidence>
<dbReference type="GO" id="GO:0016787">
    <property type="term" value="F:hydrolase activity"/>
    <property type="evidence" value="ECO:0007669"/>
    <property type="project" value="UniProtKB-KW"/>
</dbReference>
<evidence type="ECO:0000256" key="14">
    <source>
        <dbReference type="ARBA" id="ARBA00039616"/>
    </source>
</evidence>
<evidence type="ECO:0000313" key="21">
    <source>
        <dbReference type="EMBL" id="GAO50915.1"/>
    </source>
</evidence>
<evidence type="ECO:0000256" key="15">
    <source>
        <dbReference type="ARBA" id="ARBA00047984"/>
    </source>
</evidence>
<evidence type="ECO:0000256" key="16">
    <source>
        <dbReference type="PROSITE-ProRule" id="PRU00552"/>
    </source>
</evidence>
<keyword evidence="8" id="KW-0347">Helicase</keyword>
<comment type="function">
    <text evidence="1">ATP-binding RNA helicase involved in the biogenesis of 60S ribosomal subunits and is required for the normal formation of 25S and 5.8S rRNAs.</text>
</comment>
<dbReference type="PANTHER" id="PTHR47959:SF21">
    <property type="entry name" value="DEAD-BOX HELICASE 56"/>
    <property type="match status" value="1"/>
</dbReference>
<keyword evidence="11" id="KW-0539">Nucleus</keyword>
<feature type="domain" description="Helicase ATP-binding" evidence="18">
    <location>
        <begin position="45"/>
        <end position="224"/>
    </location>
</feature>
<dbReference type="GO" id="GO:0005829">
    <property type="term" value="C:cytosol"/>
    <property type="evidence" value="ECO:0007669"/>
    <property type="project" value="TreeGrafter"/>
</dbReference>
<evidence type="ECO:0000256" key="13">
    <source>
        <dbReference type="ARBA" id="ARBA00039233"/>
    </source>
</evidence>
<evidence type="ECO:0000256" key="6">
    <source>
        <dbReference type="ARBA" id="ARBA00022741"/>
    </source>
</evidence>
<feature type="compositionally biased region" description="Basic and acidic residues" evidence="17">
    <location>
        <begin position="337"/>
        <end position="348"/>
    </location>
</feature>
<accession>A0A0E9NND5</accession>
<dbReference type="InterPro" id="IPR050079">
    <property type="entry name" value="DEAD_box_RNA_helicase"/>
</dbReference>
<dbReference type="GO" id="GO:0003724">
    <property type="term" value="F:RNA helicase activity"/>
    <property type="evidence" value="ECO:0007669"/>
    <property type="project" value="UniProtKB-EC"/>
</dbReference>
<gene>
    <name evidence="21" type="ORF">G7K_5034-t1</name>
</gene>
<dbReference type="PROSITE" id="PS51195">
    <property type="entry name" value="Q_MOTIF"/>
    <property type="match status" value="1"/>
</dbReference>
<dbReference type="CDD" id="cd17961">
    <property type="entry name" value="DEADc_DDX56"/>
    <property type="match status" value="1"/>
</dbReference>
<dbReference type="GO" id="GO:0006364">
    <property type="term" value="P:rRNA processing"/>
    <property type="evidence" value="ECO:0007669"/>
    <property type="project" value="UniProtKB-KW"/>
</dbReference>
<dbReference type="OrthoDB" id="1191041at2759"/>
<feature type="region of interest" description="Disordered" evidence="17">
    <location>
        <begin position="330"/>
        <end position="361"/>
    </location>
</feature>
<evidence type="ECO:0000256" key="17">
    <source>
        <dbReference type="SAM" id="MobiDB-lite"/>
    </source>
</evidence>
<dbReference type="InterPro" id="IPR027417">
    <property type="entry name" value="P-loop_NTPase"/>
</dbReference>
<evidence type="ECO:0000313" key="22">
    <source>
        <dbReference type="Proteomes" id="UP000033140"/>
    </source>
</evidence>
<sequence>MSDSPDPSLVDQDVTFTSFNLDPRLQRAIARLDYSNPTLVQAKAIPLALEGKDILARAKTGSGKTVAYLIPIIQGVLARKTANPTEKGTQALILVPTRELAEQVTKSIEQLTLYSAKVCRCVNVATPLSEAVQKPLLASLPEIVVSTPSRALAHINSGSLSLRPSLTYLVIDEADLLMEYGHEEDLKAVVKGCPKGVQTFLMSATLTKEVESIKNWGMRKPAILRLEEGDADSESQLLQYQVKCGEEEKFLLVYVIFKLRLVKGKTIVFVNDIDRGYRVKLFLEQFGIRSCVLNAELPVNSRLHIVEEFNKDVYDIIIATDEADLNVHAGDSSDDEAAVKHEDNSERPSKKRKRSGAKQDKEYGVSRGVDFQNVSCVLNFDLPTTVSSYIHRIGRTARAGKSGMALSFVVPLDQYGKHKATTCLTAKRDEKVLTRIEKEQEKRGTSIKPYAFDMSQVDAFRYRMEDALRAVTRAAIHTARAKELRQEILTSEKLKRHFEENPQDLQHLRHDLELHPNRVQPHLKHVPEYLMPKAGGEGVMEKRNVGFVGFGKVGENRIRKNRAINRAKGKGKKADPLKTFKGKGKR</sequence>
<dbReference type="FunFam" id="3.40.50.300:FF:001046">
    <property type="entry name" value="Probable ATP-dependent RNA helicase ddx56"/>
    <property type="match status" value="1"/>
</dbReference>
<dbReference type="Pfam" id="PF00271">
    <property type="entry name" value="Helicase_C"/>
    <property type="match status" value="2"/>
</dbReference>
<evidence type="ECO:0000256" key="5">
    <source>
        <dbReference type="ARBA" id="ARBA00022552"/>
    </source>
</evidence>
<evidence type="ECO:0000256" key="8">
    <source>
        <dbReference type="ARBA" id="ARBA00022806"/>
    </source>
</evidence>
<dbReference type="AlphaFoldDB" id="A0A0E9NND5"/>
<dbReference type="STRING" id="698492.A0A0E9NND5"/>
<keyword evidence="4" id="KW-0690">Ribosome biogenesis</keyword>
<evidence type="ECO:0000256" key="4">
    <source>
        <dbReference type="ARBA" id="ARBA00022517"/>
    </source>
</evidence>
<evidence type="ECO:0000256" key="11">
    <source>
        <dbReference type="ARBA" id="ARBA00023242"/>
    </source>
</evidence>
<evidence type="ECO:0000259" key="19">
    <source>
        <dbReference type="PROSITE" id="PS51194"/>
    </source>
</evidence>
<dbReference type="RefSeq" id="XP_019024846.1">
    <property type="nucleotide sequence ID" value="XM_019171155.1"/>
</dbReference>
<feature type="domain" description="Helicase C-terminal" evidence="19">
    <location>
        <begin position="236"/>
        <end position="455"/>
    </location>
</feature>
<evidence type="ECO:0000259" key="20">
    <source>
        <dbReference type="PROSITE" id="PS51195"/>
    </source>
</evidence>
<dbReference type="PANTHER" id="PTHR47959">
    <property type="entry name" value="ATP-DEPENDENT RNA HELICASE RHLE-RELATED"/>
    <property type="match status" value="1"/>
</dbReference>
<dbReference type="EMBL" id="BACD03000038">
    <property type="protein sequence ID" value="GAO50915.1"/>
    <property type="molecule type" value="Genomic_DNA"/>
</dbReference>
<organism evidence="21 22">
    <name type="scientific">Saitoella complicata (strain BCRC 22490 / CBS 7301 / JCM 7358 / NBRC 10748 / NRRL Y-17804)</name>
    <dbReference type="NCBI Taxonomy" id="698492"/>
    <lineage>
        <taxon>Eukaryota</taxon>
        <taxon>Fungi</taxon>
        <taxon>Dikarya</taxon>
        <taxon>Ascomycota</taxon>
        <taxon>Taphrinomycotina</taxon>
        <taxon>Taphrinomycotina incertae sedis</taxon>
        <taxon>Saitoella</taxon>
    </lineage>
</organism>
<protein>
    <recommendedName>
        <fullName evidence="13">ATP-dependent RNA helicase DBP9</fullName>
        <ecNumber evidence="3">3.6.4.13</ecNumber>
    </recommendedName>
    <alternativeName>
        <fullName evidence="14">ATP-dependent RNA helicase dbp9</fullName>
    </alternativeName>
</protein>
<dbReference type="SMART" id="SM00487">
    <property type="entry name" value="DEXDc"/>
    <property type="match status" value="1"/>
</dbReference>
<dbReference type="GO" id="GO:0005524">
    <property type="term" value="F:ATP binding"/>
    <property type="evidence" value="ECO:0007669"/>
    <property type="project" value="UniProtKB-KW"/>
</dbReference>
<comment type="catalytic activity">
    <reaction evidence="15">
        <text>ATP + H2O = ADP + phosphate + H(+)</text>
        <dbReference type="Rhea" id="RHEA:13065"/>
        <dbReference type="ChEBI" id="CHEBI:15377"/>
        <dbReference type="ChEBI" id="CHEBI:15378"/>
        <dbReference type="ChEBI" id="CHEBI:30616"/>
        <dbReference type="ChEBI" id="CHEBI:43474"/>
        <dbReference type="ChEBI" id="CHEBI:456216"/>
        <dbReference type="EC" id="3.6.4.13"/>
    </reaction>
</comment>
<dbReference type="GO" id="GO:0003723">
    <property type="term" value="F:RNA binding"/>
    <property type="evidence" value="ECO:0007669"/>
    <property type="project" value="UniProtKB-KW"/>
</dbReference>
<dbReference type="Proteomes" id="UP000033140">
    <property type="component" value="Unassembled WGS sequence"/>
</dbReference>
<proteinExistence type="inferred from homology"/>
<feature type="region of interest" description="Disordered" evidence="17">
    <location>
        <begin position="564"/>
        <end position="586"/>
    </location>
</feature>
<evidence type="ECO:0000256" key="10">
    <source>
        <dbReference type="ARBA" id="ARBA00022884"/>
    </source>
</evidence>
<keyword evidence="9" id="KW-0067">ATP-binding</keyword>
<evidence type="ECO:0000256" key="12">
    <source>
        <dbReference type="ARBA" id="ARBA00038041"/>
    </source>
</evidence>
<feature type="short sequence motif" description="Q motif" evidence="16">
    <location>
        <begin position="14"/>
        <end position="42"/>
    </location>
</feature>
<dbReference type="Gene3D" id="3.40.50.300">
    <property type="entry name" value="P-loop containing nucleotide triphosphate hydrolases"/>
    <property type="match status" value="2"/>
</dbReference>
<dbReference type="OMA" id="NASEQCV"/>
<keyword evidence="10" id="KW-0694">RNA-binding</keyword>
<comment type="similarity">
    <text evidence="12">Belongs to the DEAD box helicase family. DDX56/DBP9 subfamily.</text>
</comment>
<feature type="domain" description="DEAD-box RNA helicase Q" evidence="20">
    <location>
        <begin position="14"/>
        <end position="42"/>
    </location>
</feature>
<dbReference type="SUPFAM" id="SSF52540">
    <property type="entry name" value="P-loop containing nucleoside triphosphate hydrolases"/>
    <property type="match status" value="2"/>
</dbReference>
<evidence type="ECO:0000256" key="9">
    <source>
        <dbReference type="ARBA" id="ARBA00022840"/>
    </source>
</evidence>
<dbReference type="PROSITE" id="PS51192">
    <property type="entry name" value="HELICASE_ATP_BIND_1"/>
    <property type="match status" value="1"/>
</dbReference>
<dbReference type="CDD" id="cd18787">
    <property type="entry name" value="SF2_C_DEAD"/>
    <property type="match status" value="1"/>
</dbReference>